<keyword evidence="6" id="KW-0560">Oxidoreductase</keyword>
<dbReference type="InterPro" id="IPR055275">
    <property type="entry name" value="Ferredox_Rdtase"/>
</dbReference>
<evidence type="ECO:0000313" key="11">
    <source>
        <dbReference type="Proteomes" id="UP000231019"/>
    </source>
</evidence>
<feature type="binding site" evidence="8">
    <location>
        <position position="212"/>
    </location>
    <ligand>
        <name>NADP(+)</name>
        <dbReference type="ChEBI" id="CHEBI:58349"/>
    </ligand>
</feature>
<dbReference type="InterPro" id="IPR021163">
    <property type="entry name" value="Ferredox_Rdtase_adrenod"/>
</dbReference>
<feature type="domain" description="FAD/NAD(P)-binding" evidence="9">
    <location>
        <begin position="11"/>
        <end position="184"/>
    </location>
</feature>
<evidence type="ECO:0000256" key="5">
    <source>
        <dbReference type="ARBA" id="ARBA00022857"/>
    </source>
</evidence>
<sequence length="458" mass="49981">MSLGTPERPLRVAIIGAGPSGFYAAEALFKSDKTLTVDMYEKLPVPFGLVRSGVAPDHQKIKNVTKVYEKIASNPAFQFFGNVTIGKDITVEELKTFYDALIFTSGASSDRRLGIPGEDLAGSHTATEFVAWYNGHPEYRDRVFDLSQETAVIIGQGNVAIDVCRILSKSVDELKKTDIAKHALEALAESKIKDIYMIGRRGPAQAAFTPQEAKELGELEICDSLVNPRDMQLGPVCEAELQLADKAHNRKNMEILRALAEKGETGKARRLHVEFFYSPVELRGEGRLQEVVLERNALSGEAGKQKASGTGEKRVLPCGLLFRSVGYKGQAMPGVPFHESWGVFPNEKGKIENGLYVAGWIKRGPSGVIGTNKPCSYETVESLLADLDALPACATPHTAAVLELLHKRQVRVVSFEDWRKIDAAEIAKGQEVGKPREKFTSVADMLSVLNSAEVAVGV</sequence>
<dbReference type="Gene3D" id="3.50.50.60">
    <property type="entry name" value="FAD/NAD(P)-binding domain"/>
    <property type="match status" value="1"/>
</dbReference>
<evidence type="ECO:0000256" key="7">
    <source>
        <dbReference type="PIRSR" id="PIRSR000362-1"/>
    </source>
</evidence>
<evidence type="ECO:0000313" key="10">
    <source>
        <dbReference type="EMBL" id="PIW16321.1"/>
    </source>
</evidence>
<comment type="cofactor">
    <cofactor evidence="1 7">
        <name>FAD</name>
        <dbReference type="ChEBI" id="CHEBI:57692"/>
    </cofactor>
</comment>
<dbReference type="EMBL" id="PFFQ01000038">
    <property type="protein sequence ID" value="PIW16321.1"/>
    <property type="molecule type" value="Genomic_DNA"/>
</dbReference>
<dbReference type="InterPro" id="IPR036188">
    <property type="entry name" value="FAD/NAD-bd_sf"/>
</dbReference>
<dbReference type="Pfam" id="PF07992">
    <property type="entry name" value="Pyr_redox_2"/>
    <property type="match status" value="1"/>
</dbReference>
<dbReference type="PANTHER" id="PTHR48467">
    <property type="entry name" value="GLUTAMATE SYNTHASE 1 [NADH], CHLOROPLASTIC-LIKE"/>
    <property type="match status" value="1"/>
</dbReference>
<feature type="binding site" evidence="8">
    <location>
        <begin position="200"/>
        <end position="201"/>
    </location>
    <ligand>
        <name>NADP(+)</name>
        <dbReference type="ChEBI" id="CHEBI:58349"/>
    </ligand>
</feature>
<dbReference type="PRINTS" id="PR00419">
    <property type="entry name" value="ADXRDTASE"/>
</dbReference>
<feature type="binding site" evidence="7">
    <location>
        <position position="85"/>
    </location>
    <ligand>
        <name>FAD</name>
        <dbReference type="ChEBI" id="CHEBI:57692"/>
    </ligand>
</feature>
<gene>
    <name evidence="10" type="ORF">COW36_13385</name>
</gene>
<dbReference type="PANTHER" id="PTHR48467:SF1">
    <property type="entry name" value="GLUTAMATE SYNTHASE 1 [NADH], CHLOROPLASTIC-LIKE"/>
    <property type="match status" value="1"/>
</dbReference>
<feature type="binding site" evidence="7">
    <location>
        <begin position="367"/>
        <end position="369"/>
    </location>
    <ligand>
        <name>FAD</name>
        <dbReference type="ChEBI" id="CHEBI:57692"/>
    </ligand>
</feature>
<dbReference type="Gene3D" id="3.40.50.720">
    <property type="entry name" value="NAD(P)-binding Rossmann-like Domain"/>
    <property type="match status" value="1"/>
</dbReference>
<feature type="binding site" evidence="7">
    <location>
        <position position="41"/>
    </location>
    <ligand>
        <name>FAD</name>
        <dbReference type="ChEBI" id="CHEBI:57692"/>
    </ligand>
</feature>
<feature type="binding site" evidence="8">
    <location>
        <begin position="156"/>
        <end position="159"/>
    </location>
    <ligand>
        <name>NADP(+)</name>
        <dbReference type="ChEBI" id="CHEBI:58349"/>
    </ligand>
</feature>
<feature type="binding site" evidence="7">
    <location>
        <position position="49"/>
    </location>
    <ligand>
        <name>FAD</name>
        <dbReference type="ChEBI" id="CHEBI:57692"/>
    </ligand>
</feature>
<reference evidence="10 11" key="1">
    <citation type="submission" date="2017-09" db="EMBL/GenBank/DDBJ databases">
        <title>Depth-based differentiation of microbial function through sediment-hosted aquifers and enrichment of novel symbionts in the deep terrestrial subsurface.</title>
        <authorList>
            <person name="Probst A.J."/>
            <person name="Ladd B."/>
            <person name="Jarett J.K."/>
            <person name="Geller-Mcgrath D.E."/>
            <person name="Sieber C.M."/>
            <person name="Emerson J.B."/>
            <person name="Anantharaman K."/>
            <person name="Thomas B.C."/>
            <person name="Malmstrom R."/>
            <person name="Stieglmeier M."/>
            <person name="Klingl A."/>
            <person name="Woyke T."/>
            <person name="Ryan C.M."/>
            <person name="Banfield J.F."/>
        </authorList>
    </citation>
    <scope>NUCLEOTIDE SEQUENCE [LARGE SCALE GENOMIC DNA]</scope>
    <source>
        <strain evidence="10">CG17_big_fil_post_rev_8_21_14_2_50_48_46</strain>
    </source>
</reference>
<organism evidence="10 11">
    <name type="scientific">bacterium (Candidatus Blackallbacteria) CG17_big_fil_post_rev_8_21_14_2_50_48_46</name>
    <dbReference type="NCBI Taxonomy" id="2014261"/>
    <lineage>
        <taxon>Bacteria</taxon>
        <taxon>Candidatus Blackallbacteria</taxon>
    </lineage>
</organism>
<dbReference type="InterPro" id="IPR023753">
    <property type="entry name" value="FAD/NAD-binding_dom"/>
</dbReference>
<proteinExistence type="inferred from homology"/>
<evidence type="ECO:0000256" key="3">
    <source>
        <dbReference type="ARBA" id="ARBA00022630"/>
    </source>
</evidence>
<evidence type="ECO:0000256" key="4">
    <source>
        <dbReference type="ARBA" id="ARBA00022827"/>
    </source>
</evidence>
<protein>
    <submittedName>
        <fullName evidence="10">NADP oxidoreductase</fullName>
    </submittedName>
</protein>
<evidence type="ECO:0000259" key="9">
    <source>
        <dbReference type="Pfam" id="PF07992"/>
    </source>
</evidence>
<keyword evidence="5 8" id="KW-0521">NADP</keyword>
<feature type="binding site" evidence="7">
    <location>
        <position position="360"/>
    </location>
    <ligand>
        <name>FAD</name>
        <dbReference type="ChEBI" id="CHEBI:57692"/>
    </ligand>
</feature>
<evidence type="ECO:0000256" key="6">
    <source>
        <dbReference type="ARBA" id="ARBA00023002"/>
    </source>
</evidence>
<evidence type="ECO:0000256" key="1">
    <source>
        <dbReference type="ARBA" id="ARBA00001974"/>
    </source>
</evidence>
<name>A0A2M7G3M2_9BACT</name>
<evidence type="ECO:0000256" key="2">
    <source>
        <dbReference type="ARBA" id="ARBA00008312"/>
    </source>
</evidence>
<dbReference type="GO" id="GO:0016491">
    <property type="term" value="F:oxidoreductase activity"/>
    <property type="evidence" value="ECO:0007669"/>
    <property type="project" value="UniProtKB-KW"/>
</dbReference>
<feature type="binding site" evidence="8">
    <location>
        <position position="367"/>
    </location>
    <ligand>
        <name>NADP(+)</name>
        <dbReference type="ChEBI" id="CHEBI:58349"/>
    </ligand>
</feature>
<comment type="similarity">
    <text evidence="2">Belongs to the ferredoxin--NADP reductase type 1 family.</text>
</comment>
<dbReference type="SUPFAM" id="SSF51971">
    <property type="entry name" value="Nucleotide-binding domain"/>
    <property type="match status" value="2"/>
</dbReference>
<dbReference type="PIRSF" id="PIRSF000362">
    <property type="entry name" value="FNR"/>
    <property type="match status" value="1"/>
</dbReference>
<dbReference type="Proteomes" id="UP000231019">
    <property type="component" value="Unassembled WGS sequence"/>
</dbReference>
<feature type="binding site" evidence="7">
    <location>
        <position position="20"/>
    </location>
    <ligand>
        <name>FAD</name>
        <dbReference type="ChEBI" id="CHEBI:57692"/>
    </ligand>
</feature>
<keyword evidence="3" id="KW-0285">Flavoprotein</keyword>
<evidence type="ECO:0000256" key="8">
    <source>
        <dbReference type="PIRSR" id="PIRSR000362-2"/>
    </source>
</evidence>
<keyword evidence="4 7" id="KW-0274">FAD</keyword>
<dbReference type="AlphaFoldDB" id="A0A2M7G3M2"/>
<comment type="caution">
    <text evidence="10">The sequence shown here is derived from an EMBL/GenBank/DDBJ whole genome shotgun (WGS) entry which is preliminary data.</text>
</comment>
<accession>A0A2M7G3M2</accession>